<dbReference type="AlphaFoldDB" id="A0A1T4SIN2"/>
<reference evidence="3" key="1">
    <citation type="submission" date="2017-02" db="EMBL/GenBank/DDBJ databases">
        <authorList>
            <person name="Varghese N."/>
            <person name="Submissions S."/>
        </authorList>
    </citation>
    <scope>NUCLEOTIDE SEQUENCE [LARGE SCALE GENOMIC DNA]</scope>
    <source>
        <strain evidence="3">ATCC 27094</strain>
    </source>
</reference>
<keyword evidence="3" id="KW-1185">Reference proteome</keyword>
<dbReference type="SMART" id="SM00953">
    <property type="entry name" value="RES"/>
    <property type="match status" value="1"/>
</dbReference>
<evidence type="ECO:0000313" key="3">
    <source>
        <dbReference type="Proteomes" id="UP000190092"/>
    </source>
</evidence>
<name>A0A1T4SIN2_9HYPH</name>
<protein>
    <submittedName>
        <fullName evidence="2">RES domain-containing protein</fullName>
    </submittedName>
</protein>
<accession>A0A1T4SIN2</accession>
<feature type="domain" description="RES" evidence="1">
    <location>
        <begin position="1"/>
        <end position="134"/>
    </location>
</feature>
<evidence type="ECO:0000259" key="1">
    <source>
        <dbReference type="SMART" id="SM00953"/>
    </source>
</evidence>
<dbReference type="Pfam" id="PF08808">
    <property type="entry name" value="RES"/>
    <property type="match status" value="1"/>
</dbReference>
<proteinExistence type="predicted"/>
<dbReference type="InterPro" id="IPR014914">
    <property type="entry name" value="RES_dom"/>
</dbReference>
<organism evidence="2 3">
    <name type="scientific">Enhydrobacter aerosaccus</name>
    <dbReference type="NCBI Taxonomy" id="225324"/>
    <lineage>
        <taxon>Bacteria</taxon>
        <taxon>Pseudomonadati</taxon>
        <taxon>Pseudomonadota</taxon>
        <taxon>Alphaproteobacteria</taxon>
        <taxon>Hyphomicrobiales</taxon>
        <taxon>Enhydrobacter</taxon>
    </lineage>
</organism>
<dbReference type="Proteomes" id="UP000190092">
    <property type="component" value="Unassembled WGS sequence"/>
</dbReference>
<sequence>MFYGADEPETALAEVRPPVGANVVVAHFKLVRRVRLLDLKAFADILERGSIFDPTYAPRKERALFLEKLLRRMTMPVMPSDEALEYLATQAVADFLASRVEPELDGILFPSVQVPGEKQNVVLFHKAARIKAIKYPKGTKLSVDTGMFNGEEWEHELTVVEEVPPEEPKKQQLPPPFDTFDLGRLQDVDWDTTPDADVRPATLEVDLASLEVRKITGVHFHTNNEKVDRKRIERQLHPLPDEF</sequence>
<gene>
    <name evidence="2" type="ORF">SAMN02745126_04731</name>
</gene>
<dbReference type="EMBL" id="FUWJ01000008">
    <property type="protein sequence ID" value="SKA28016.1"/>
    <property type="molecule type" value="Genomic_DNA"/>
</dbReference>
<evidence type="ECO:0000313" key="2">
    <source>
        <dbReference type="EMBL" id="SKA28016.1"/>
    </source>
</evidence>